<dbReference type="Proteomes" id="UP001595937">
    <property type="component" value="Unassembled WGS sequence"/>
</dbReference>
<evidence type="ECO:0000256" key="1">
    <source>
        <dbReference type="SAM" id="MobiDB-lite"/>
    </source>
</evidence>
<reference evidence="3" key="1">
    <citation type="journal article" date="2019" name="Int. J. Syst. Evol. Microbiol.">
        <title>The Global Catalogue of Microorganisms (GCM) 10K type strain sequencing project: providing services to taxonomists for standard genome sequencing and annotation.</title>
        <authorList>
            <consortium name="The Broad Institute Genomics Platform"/>
            <consortium name="The Broad Institute Genome Sequencing Center for Infectious Disease"/>
            <person name="Wu L."/>
            <person name="Ma J."/>
        </authorList>
    </citation>
    <scope>NUCLEOTIDE SEQUENCE [LARGE SCALE GENOMIC DNA]</scope>
    <source>
        <strain evidence="3">CGMCC 1.16455</strain>
    </source>
</reference>
<protein>
    <submittedName>
        <fullName evidence="2">Phospholipase D family protein</fullName>
    </submittedName>
</protein>
<proteinExistence type="predicted"/>
<keyword evidence="3" id="KW-1185">Reference proteome</keyword>
<sequence>MLRDDQIQDYYIVAAWAKASGLRRVGRDLLHAIDRGAQVHAAIGVDQGGASIEGLAALNKLTTESFIFFNPGSPKRTFHPKFYFGIGDRKAEVILGSGNLTNGGLYSNYELATRVTVSGDDPEGWRFVDEIFEYYMLVTGDPESCRPLNAELIEEMKNDDRILLGSERRRSPFSGAGRRQGRIFNPSNEPLMIPPKPSIDIDGMIDILDDDASPVGQASQSPAGGRNRSSESSPDVQTVAGSELESGDNRWAKFFKRLSRFDASLNTAPGQIVIPKAFADFFGELEIELDGSEATGSRQRARKFRAILVGDTRTVVAEDARIIEYVPAPTHKRTNTELRFAFRTPEVRGMLAEDDYLTFEWLDDGTLQVALTQSNPSPDDQLRYGWLSSPL</sequence>
<organism evidence="2 3">
    <name type="scientific">Brachybacterium tyrofermentans</name>
    <dbReference type="NCBI Taxonomy" id="47848"/>
    <lineage>
        <taxon>Bacteria</taxon>
        <taxon>Bacillati</taxon>
        <taxon>Actinomycetota</taxon>
        <taxon>Actinomycetes</taxon>
        <taxon>Micrococcales</taxon>
        <taxon>Dermabacteraceae</taxon>
        <taxon>Brachybacterium</taxon>
    </lineage>
</organism>
<evidence type="ECO:0000313" key="3">
    <source>
        <dbReference type="Proteomes" id="UP001595937"/>
    </source>
</evidence>
<dbReference type="CDD" id="cd09117">
    <property type="entry name" value="PLDc_Bfil_DEXD_like"/>
    <property type="match status" value="1"/>
</dbReference>
<dbReference type="EMBL" id="JBHSLN010000022">
    <property type="protein sequence ID" value="MFC5297602.1"/>
    <property type="molecule type" value="Genomic_DNA"/>
</dbReference>
<feature type="region of interest" description="Disordered" evidence="1">
    <location>
        <begin position="210"/>
        <end position="243"/>
    </location>
</feature>
<comment type="caution">
    <text evidence="2">The sequence shown here is derived from an EMBL/GenBank/DDBJ whole genome shotgun (WGS) entry which is preliminary data.</text>
</comment>
<evidence type="ECO:0000313" key="2">
    <source>
        <dbReference type="EMBL" id="MFC5297602.1"/>
    </source>
</evidence>
<feature type="region of interest" description="Disordered" evidence="1">
    <location>
        <begin position="164"/>
        <end position="196"/>
    </location>
</feature>
<dbReference type="RefSeq" id="WP_343922090.1">
    <property type="nucleotide sequence ID" value="NZ_BAAAIR010000006.1"/>
</dbReference>
<dbReference type="SUPFAM" id="SSF56024">
    <property type="entry name" value="Phospholipase D/nuclease"/>
    <property type="match status" value="1"/>
</dbReference>
<gene>
    <name evidence="2" type="ORF">ACFPK8_08765</name>
</gene>
<dbReference type="Gene3D" id="3.30.870.10">
    <property type="entry name" value="Endonuclease Chain A"/>
    <property type="match status" value="1"/>
</dbReference>
<accession>A0ABW0FDW1</accession>
<feature type="compositionally biased region" description="Polar residues" evidence="1">
    <location>
        <begin position="230"/>
        <end position="240"/>
    </location>
</feature>
<dbReference type="GeneID" id="303295873"/>
<name>A0ABW0FDW1_9MICO</name>